<evidence type="ECO:0000259" key="2">
    <source>
        <dbReference type="Pfam" id="PF10006"/>
    </source>
</evidence>
<dbReference type="Proteomes" id="UP000183200">
    <property type="component" value="Unassembled WGS sequence"/>
</dbReference>
<dbReference type="Pfam" id="PF10006">
    <property type="entry name" value="DUF2249"/>
    <property type="match status" value="2"/>
</dbReference>
<name>A0A1G9U6K7_9SPHI</name>
<evidence type="ECO:0008006" key="5">
    <source>
        <dbReference type="Google" id="ProtNLM"/>
    </source>
</evidence>
<dbReference type="InterPro" id="IPR036868">
    <property type="entry name" value="TusA-like_sf"/>
</dbReference>
<dbReference type="SUPFAM" id="SSF140683">
    <property type="entry name" value="SP0561-like"/>
    <property type="match status" value="1"/>
</dbReference>
<feature type="domain" description="DUF1858" evidence="1">
    <location>
        <begin position="8"/>
        <end position="68"/>
    </location>
</feature>
<feature type="domain" description="DUF2249" evidence="2">
    <location>
        <begin position="208"/>
        <end position="271"/>
    </location>
</feature>
<proteinExistence type="predicted"/>
<sequence length="274" mass="31765">MEKRLLTINRNTRITALLAANQEAVIEALVKLNRNFSKLRNPILRSLFARRISIEDACRIARCELNAFLSSMEQIGFCIDQRPEEGMVPAPKKIDFSRHENVRELDVRPYLDQDIDPLKEILKLAGSLKKGECIKIINSFEPVPLINLLHDQGFLHEVEVVEENLVVTWFEKKEEPVVNLSEGHPVSVDKRMFDSVLDQFNPEKIRCIDVRQLEMPQPMLRIIANLEELAGDELLYVHHKKLPVFLIPELTKRGLTFLFHHKSDQELELLIYKS</sequence>
<dbReference type="InterPro" id="IPR018720">
    <property type="entry name" value="DUF2249"/>
</dbReference>
<dbReference type="RefSeq" id="WP_074607160.1">
    <property type="nucleotide sequence ID" value="NZ_FNGY01000004.1"/>
</dbReference>
<gene>
    <name evidence="3" type="ORF">SAMN05421820_10479</name>
</gene>
<organism evidence="3 4">
    <name type="scientific">Pedobacter steynii</name>
    <dbReference type="NCBI Taxonomy" id="430522"/>
    <lineage>
        <taxon>Bacteria</taxon>
        <taxon>Pseudomonadati</taxon>
        <taxon>Bacteroidota</taxon>
        <taxon>Sphingobacteriia</taxon>
        <taxon>Sphingobacteriales</taxon>
        <taxon>Sphingobacteriaceae</taxon>
        <taxon>Pedobacter</taxon>
    </lineage>
</organism>
<dbReference type="InterPro" id="IPR038062">
    <property type="entry name" value="ScdA-like_N_sf"/>
</dbReference>
<dbReference type="OrthoDB" id="128918at2"/>
<evidence type="ECO:0000313" key="4">
    <source>
        <dbReference type="Proteomes" id="UP000183200"/>
    </source>
</evidence>
<feature type="domain" description="DUF2249" evidence="2">
    <location>
        <begin position="104"/>
        <end position="172"/>
    </location>
</feature>
<keyword evidence="4" id="KW-1185">Reference proteome</keyword>
<dbReference type="EMBL" id="FNGY01000004">
    <property type="protein sequence ID" value="SDM55596.1"/>
    <property type="molecule type" value="Genomic_DNA"/>
</dbReference>
<accession>A0A1G9U6K7</accession>
<reference evidence="4" key="1">
    <citation type="submission" date="2016-10" db="EMBL/GenBank/DDBJ databases">
        <authorList>
            <person name="Varghese N."/>
            <person name="Submissions S."/>
        </authorList>
    </citation>
    <scope>NUCLEOTIDE SEQUENCE [LARGE SCALE GENOMIC DNA]</scope>
    <source>
        <strain evidence="4">DSM 19110</strain>
    </source>
</reference>
<evidence type="ECO:0000259" key="1">
    <source>
        <dbReference type="Pfam" id="PF08984"/>
    </source>
</evidence>
<dbReference type="Pfam" id="PF08984">
    <property type="entry name" value="DUF1858"/>
    <property type="match status" value="1"/>
</dbReference>
<protein>
    <recommendedName>
        <fullName evidence="5">DUF2249 domain-containing protein</fullName>
    </recommendedName>
</protein>
<dbReference type="Gene3D" id="1.10.3910.10">
    <property type="entry name" value="SP0561-like"/>
    <property type="match status" value="1"/>
</dbReference>
<dbReference type="AlphaFoldDB" id="A0A1G9U6K7"/>
<evidence type="ECO:0000313" key="3">
    <source>
        <dbReference type="EMBL" id="SDM55596.1"/>
    </source>
</evidence>
<dbReference type="SUPFAM" id="SSF64307">
    <property type="entry name" value="SirA-like"/>
    <property type="match status" value="1"/>
</dbReference>
<dbReference type="InterPro" id="IPR015077">
    <property type="entry name" value="DUF1858"/>
</dbReference>